<dbReference type="EMBL" id="BKCJ010453123">
    <property type="protein sequence ID" value="GFA60164.1"/>
    <property type="molecule type" value="Genomic_DNA"/>
</dbReference>
<feature type="transmembrane region" description="Helical" evidence="1">
    <location>
        <begin position="30"/>
        <end position="51"/>
    </location>
</feature>
<keyword evidence="1" id="KW-1133">Transmembrane helix</keyword>
<protein>
    <submittedName>
        <fullName evidence="2">Uncharacterized protein</fullName>
    </submittedName>
</protein>
<reference evidence="2" key="1">
    <citation type="journal article" date="2019" name="Sci. Rep.">
        <title>Draft genome of Tanacetum cinerariifolium, the natural source of mosquito coil.</title>
        <authorList>
            <person name="Yamashiro T."/>
            <person name="Shiraishi A."/>
            <person name="Satake H."/>
            <person name="Nakayama K."/>
        </authorList>
    </citation>
    <scope>NUCLEOTIDE SEQUENCE</scope>
</reference>
<organism evidence="2">
    <name type="scientific">Tanacetum cinerariifolium</name>
    <name type="common">Dalmatian daisy</name>
    <name type="synonym">Chrysanthemum cinerariifolium</name>
    <dbReference type="NCBI Taxonomy" id="118510"/>
    <lineage>
        <taxon>Eukaryota</taxon>
        <taxon>Viridiplantae</taxon>
        <taxon>Streptophyta</taxon>
        <taxon>Embryophyta</taxon>
        <taxon>Tracheophyta</taxon>
        <taxon>Spermatophyta</taxon>
        <taxon>Magnoliopsida</taxon>
        <taxon>eudicotyledons</taxon>
        <taxon>Gunneridae</taxon>
        <taxon>Pentapetalae</taxon>
        <taxon>asterids</taxon>
        <taxon>campanulids</taxon>
        <taxon>Asterales</taxon>
        <taxon>Asteraceae</taxon>
        <taxon>Asteroideae</taxon>
        <taxon>Anthemideae</taxon>
        <taxon>Anthemidinae</taxon>
        <taxon>Tanacetum</taxon>
    </lineage>
</organism>
<name>A0A699JXM3_TANCI</name>
<keyword evidence="1" id="KW-0812">Transmembrane</keyword>
<proteinExistence type="predicted"/>
<gene>
    <name evidence="2" type="ORF">Tci_632136</name>
</gene>
<accession>A0A699JXM3</accession>
<dbReference type="AlphaFoldDB" id="A0A699JXM3"/>
<keyword evidence="1" id="KW-0472">Membrane</keyword>
<evidence type="ECO:0000256" key="1">
    <source>
        <dbReference type="SAM" id="Phobius"/>
    </source>
</evidence>
<sequence>MGISGVGCIGDWSVNLDPIPADIFVEYLRLLMLVIRLGMGITGVVALWIFCQRQ</sequence>
<comment type="caution">
    <text evidence="2">The sequence shown here is derived from an EMBL/GenBank/DDBJ whole genome shotgun (WGS) entry which is preliminary data.</text>
</comment>
<feature type="non-terminal residue" evidence="2">
    <location>
        <position position="54"/>
    </location>
</feature>
<evidence type="ECO:0000313" key="2">
    <source>
        <dbReference type="EMBL" id="GFA60164.1"/>
    </source>
</evidence>